<dbReference type="PANTHER" id="PTHR30349">
    <property type="entry name" value="PHAGE INTEGRASE-RELATED"/>
    <property type="match status" value="1"/>
</dbReference>
<evidence type="ECO:0000259" key="9">
    <source>
        <dbReference type="PROSITE" id="PS51900"/>
    </source>
</evidence>
<dbReference type="InterPro" id="IPR013762">
    <property type="entry name" value="Integrase-like_cat_sf"/>
</dbReference>
<dbReference type="InterPro" id="IPR004107">
    <property type="entry name" value="Integrase_SAM-like_N"/>
</dbReference>
<dbReference type="PROSITE" id="PS51900">
    <property type="entry name" value="CB"/>
    <property type="match status" value="1"/>
</dbReference>
<gene>
    <name evidence="10" type="ORF">H9864_06695</name>
</gene>
<keyword evidence="3" id="KW-0229">DNA integration</keyword>
<reference evidence="10" key="2">
    <citation type="submission" date="2021-04" db="EMBL/GenBank/DDBJ databases">
        <authorList>
            <person name="Gilroy R."/>
        </authorList>
    </citation>
    <scope>NUCLEOTIDE SEQUENCE</scope>
    <source>
        <strain evidence="10">742</strain>
    </source>
</reference>
<feature type="domain" description="Core-binding (CB)" evidence="9">
    <location>
        <begin position="53"/>
        <end position="134"/>
    </location>
</feature>
<proteinExistence type="inferred from homology"/>
<dbReference type="Gene3D" id="1.10.443.10">
    <property type="entry name" value="Intergrase catalytic core"/>
    <property type="match status" value="1"/>
</dbReference>
<evidence type="ECO:0000256" key="5">
    <source>
        <dbReference type="ARBA" id="ARBA00023172"/>
    </source>
</evidence>
<dbReference type="Pfam" id="PF00589">
    <property type="entry name" value="Phage_integrase"/>
    <property type="match status" value="1"/>
</dbReference>
<name>A0A9E2KL93_9FIRM</name>
<keyword evidence="4 6" id="KW-0238">DNA-binding</keyword>
<organism evidence="10 11">
    <name type="scientific">Candidatus Faecalibacterium intestinavium</name>
    <dbReference type="NCBI Taxonomy" id="2838580"/>
    <lineage>
        <taxon>Bacteria</taxon>
        <taxon>Bacillati</taxon>
        <taxon>Bacillota</taxon>
        <taxon>Clostridia</taxon>
        <taxon>Eubacteriales</taxon>
        <taxon>Oscillospiraceae</taxon>
        <taxon>Faecalibacterium</taxon>
    </lineage>
</organism>
<evidence type="ECO:0000313" key="10">
    <source>
        <dbReference type="EMBL" id="MBU3820040.1"/>
    </source>
</evidence>
<evidence type="ECO:0000256" key="4">
    <source>
        <dbReference type="ARBA" id="ARBA00023125"/>
    </source>
</evidence>
<feature type="region of interest" description="Disordered" evidence="7">
    <location>
        <begin position="290"/>
        <end position="309"/>
    </location>
</feature>
<dbReference type="Pfam" id="PF14659">
    <property type="entry name" value="Phage_int_SAM_3"/>
    <property type="match status" value="1"/>
</dbReference>
<dbReference type="Gene3D" id="1.10.150.130">
    <property type="match status" value="1"/>
</dbReference>
<dbReference type="InterPro" id="IPR044068">
    <property type="entry name" value="CB"/>
</dbReference>
<dbReference type="EMBL" id="JAHLFH010000138">
    <property type="protein sequence ID" value="MBU3820040.1"/>
    <property type="molecule type" value="Genomic_DNA"/>
</dbReference>
<evidence type="ECO:0000259" key="8">
    <source>
        <dbReference type="PROSITE" id="PS51898"/>
    </source>
</evidence>
<evidence type="ECO:0000256" key="1">
    <source>
        <dbReference type="ARBA" id="ARBA00003283"/>
    </source>
</evidence>
<evidence type="ECO:0000256" key="2">
    <source>
        <dbReference type="ARBA" id="ARBA00008857"/>
    </source>
</evidence>
<evidence type="ECO:0000256" key="3">
    <source>
        <dbReference type="ARBA" id="ARBA00022908"/>
    </source>
</evidence>
<dbReference type="PROSITE" id="PS51898">
    <property type="entry name" value="TYR_RECOMBINASE"/>
    <property type="match status" value="1"/>
</dbReference>
<dbReference type="SUPFAM" id="SSF56349">
    <property type="entry name" value="DNA breaking-rejoining enzymes"/>
    <property type="match status" value="1"/>
</dbReference>
<dbReference type="InterPro" id="IPR011010">
    <property type="entry name" value="DNA_brk_join_enz"/>
</dbReference>
<dbReference type="InterPro" id="IPR010998">
    <property type="entry name" value="Integrase_recombinase_N"/>
</dbReference>
<feature type="domain" description="Tyr recombinase" evidence="8">
    <location>
        <begin position="156"/>
        <end position="370"/>
    </location>
</feature>
<dbReference type="PANTHER" id="PTHR30349:SF41">
    <property type="entry name" value="INTEGRASE_RECOMBINASE PROTEIN MJ0367-RELATED"/>
    <property type="match status" value="1"/>
</dbReference>
<reference evidence="10" key="1">
    <citation type="journal article" date="2021" name="PeerJ">
        <title>Extensive microbial diversity within the chicken gut microbiome revealed by metagenomics and culture.</title>
        <authorList>
            <person name="Gilroy R."/>
            <person name="Ravi A."/>
            <person name="Getino M."/>
            <person name="Pursley I."/>
            <person name="Horton D.L."/>
            <person name="Alikhan N.F."/>
            <person name="Baker D."/>
            <person name="Gharbi K."/>
            <person name="Hall N."/>
            <person name="Watson M."/>
            <person name="Adriaenssens E.M."/>
            <person name="Foster-Nyarko E."/>
            <person name="Jarju S."/>
            <person name="Secka A."/>
            <person name="Antonio M."/>
            <person name="Oren A."/>
            <person name="Chaudhuri R.R."/>
            <person name="La Ragione R."/>
            <person name="Hildebrand F."/>
            <person name="Pallen M.J."/>
        </authorList>
    </citation>
    <scope>NUCLEOTIDE SEQUENCE</scope>
    <source>
        <strain evidence="10">742</strain>
    </source>
</reference>
<dbReference type="Proteomes" id="UP000824178">
    <property type="component" value="Unassembled WGS sequence"/>
</dbReference>
<evidence type="ECO:0000256" key="7">
    <source>
        <dbReference type="SAM" id="MobiDB-lite"/>
    </source>
</evidence>
<dbReference type="GO" id="GO:0006310">
    <property type="term" value="P:DNA recombination"/>
    <property type="evidence" value="ECO:0007669"/>
    <property type="project" value="UniProtKB-KW"/>
</dbReference>
<comment type="caution">
    <text evidence="10">The sequence shown here is derived from an EMBL/GenBank/DDBJ whole genome shotgun (WGS) entry which is preliminary data.</text>
</comment>
<comment type="function">
    <text evidence="1">Site-specific tyrosine recombinase, which acts by catalyzing the cutting and rejoining of the recombining DNA molecules.</text>
</comment>
<sequence>MAKKKRRADGRMEIKRKMPDGKFRHFLGRTAAECEKKYRDALVDFNTQKERSLLFEKIAADWQDDYQTRIKSGTWKSYESNYRRCLEAFSGRQMKEITPGMVDNFGQKMKQDGLAESTIKNARSVLSLIFRFWCLRDNEVYNPVSVVQAPKGAPKKERLPPTLEQIALVKAHPEGFGLCAWLFMYTGCRLGEAIALQWQDVDFEAGRISVTKSASWRGGGVRISTPKTKNSVRKVPLLAPLREMLEPLQGAPSDYILSGGPEPLTDGQYHHRWLQYCKALGMVEISESGERYRQKRRARDSKGTRPLKELPPVLRPAVTAHQFRHEMASAMYEAKVGELEAQKILGHSDIATTRKIYTHIRERQISNAAEKLNAFYSSHAEGLHKVGK</sequence>
<protein>
    <submittedName>
        <fullName evidence="10">Site-specific integrase</fullName>
    </submittedName>
</protein>
<dbReference type="InterPro" id="IPR050090">
    <property type="entry name" value="Tyrosine_recombinase_XerCD"/>
</dbReference>
<dbReference type="GO" id="GO:0003677">
    <property type="term" value="F:DNA binding"/>
    <property type="evidence" value="ECO:0007669"/>
    <property type="project" value="UniProtKB-UniRule"/>
</dbReference>
<dbReference type="AlphaFoldDB" id="A0A9E2KL93"/>
<comment type="similarity">
    <text evidence="2">Belongs to the 'phage' integrase family.</text>
</comment>
<accession>A0A9E2KL93</accession>
<evidence type="ECO:0000313" key="11">
    <source>
        <dbReference type="Proteomes" id="UP000824178"/>
    </source>
</evidence>
<dbReference type="CDD" id="cd01189">
    <property type="entry name" value="INT_ICEBs1_C_like"/>
    <property type="match status" value="1"/>
</dbReference>
<keyword evidence="5" id="KW-0233">DNA recombination</keyword>
<dbReference type="GO" id="GO:0015074">
    <property type="term" value="P:DNA integration"/>
    <property type="evidence" value="ECO:0007669"/>
    <property type="project" value="UniProtKB-KW"/>
</dbReference>
<evidence type="ECO:0000256" key="6">
    <source>
        <dbReference type="PROSITE-ProRule" id="PRU01248"/>
    </source>
</evidence>
<dbReference type="InterPro" id="IPR002104">
    <property type="entry name" value="Integrase_catalytic"/>
</dbReference>